<name>A0A9P7RXC3_9AGAR</name>
<feature type="compositionally biased region" description="Low complexity" evidence="1">
    <location>
        <begin position="84"/>
        <end position="98"/>
    </location>
</feature>
<accession>A0A9P7RXC3</accession>
<organism evidence="2 3">
    <name type="scientific">Marasmius oreades</name>
    <name type="common">fairy-ring Marasmius</name>
    <dbReference type="NCBI Taxonomy" id="181124"/>
    <lineage>
        <taxon>Eukaryota</taxon>
        <taxon>Fungi</taxon>
        <taxon>Dikarya</taxon>
        <taxon>Basidiomycota</taxon>
        <taxon>Agaricomycotina</taxon>
        <taxon>Agaricomycetes</taxon>
        <taxon>Agaricomycetidae</taxon>
        <taxon>Agaricales</taxon>
        <taxon>Marasmiineae</taxon>
        <taxon>Marasmiaceae</taxon>
        <taxon>Marasmius</taxon>
    </lineage>
</organism>
<evidence type="ECO:0000313" key="3">
    <source>
        <dbReference type="Proteomes" id="UP001049176"/>
    </source>
</evidence>
<evidence type="ECO:0000256" key="1">
    <source>
        <dbReference type="SAM" id="MobiDB-lite"/>
    </source>
</evidence>
<dbReference type="GeneID" id="66078914"/>
<feature type="region of interest" description="Disordered" evidence="1">
    <location>
        <begin position="73"/>
        <end position="109"/>
    </location>
</feature>
<proteinExistence type="predicted"/>
<dbReference type="RefSeq" id="XP_043007218.1">
    <property type="nucleotide sequence ID" value="XM_043154761.1"/>
</dbReference>
<reference evidence="2" key="1">
    <citation type="journal article" date="2021" name="Genome Biol. Evol.">
        <title>The assembled and annotated genome of the fairy-ring fungus Marasmius oreades.</title>
        <authorList>
            <person name="Hiltunen M."/>
            <person name="Ament-Velasquez S.L."/>
            <person name="Johannesson H."/>
        </authorList>
    </citation>
    <scope>NUCLEOTIDE SEQUENCE</scope>
    <source>
        <strain evidence="2">03SP1</strain>
    </source>
</reference>
<protein>
    <submittedName>
        <fullName evidence="2">Uncharacterized protein</fullName>
    </submittedName>
</protein>
<comment type="caution">
    <text evidence="2">The sequence shown here is derived from an EMBL/GenBank/DDBJ whole genome shotgun (WGS) entry which is preliminary data.</text>
</comment>
<feature type="region of interest" description="Disordered" evidence="1">
    <location>
        <begin position="121"/>
        <end position="164"/>
    </location>
</feature>
<dbReference type="KEGG" id="more:E1B28_009838"/>
<sequence>MSPCSKYTTPSRRERWRQQIKLEAMQALEDAKPWSLTPLLDQQLQHTFETVKFQWQDLDGLHWATGRERNGCMTQQSGHSPYDNWGNSVNNSKGSSSSTPIQHHKQGRKLCRTTSYAHIDLHDPGRNVPDLPEKLLNTEPPEHRVSLTPRPSTSKGDDQHVDTSTDIDDIIDVVLDLIDGNPELEDVTDENIVELVKGIAVRMEEANR</sequence>
<evidence type="ECO:0000313" key="2">
    <source>
        <dbReference type="EMBL" id="KAG7090748.1"/>
    </source>
</evidence>
<dbReference type="OrthoDB" id="3071057at2759"/>
<dbReference type="Proteomes" id="UP001049176">
    <property type="component" value="Chromosome 6"/>
</dbReference>
<dbReference type="EMBL" id="CM032186">
    <property type="protein sequence ID" value="KAG7090748.1"/>
    <property type="molecule type" value="Genomic_DNA"/>
</dbReference>
<dbReference type="AlphaFoldDB" id="A0A9P7RXC3"/>
<keyword evidence="3" id="KW-1185">Reference proteome</keyword>
<gene>
    <name evidence="2" type="ORF">E1B28_009838</name>
</gene>